<protein>
    <submittedName>
        <fullName evidence="1">Uncharacterized protein</fullName>
    </submittedName>
</protein>
<organism evidence="1 2">
    <name type="scientific">Photobacterium galatheae</name>
    <dbReference type="NCBI Taxonomy" id="1654360"/>
    <lineage>
        <taxon>Bacteria</taxon>
        <taxon>Pseudomonadati</taxon>
        <taxon>Pseudomonadota</taxon>
        <taxon>Gammaproteobacteria</taxon>
        <taxon>Vibrionales</taxon>
        <taxon>Vibrionaceae</taxon>
        <taxon>Photobacterium</taxon>
    </lineage>
</organism>
<reference evidence="1 2" key="1">
    <citation type="submission" date="2014-04" db="EMBL/GenBank/DDBJ databases">
        <title>Draft genome sequence of Photobacterium halotolerans S2753: a solonamide, ngercheumicin and holomycin producer.</title>
        <authorList>
            <person name="Machado H.R."/>
            <person name="Gram L."/>
        </authorList>
    </citation>
    <scope>NUCLEOTIDE SEQUENCE [LARGE SCALE GENOMIC DNA]</scope>
    <source>
        <strain evidence="1 2">S2753</strain>
    </source>
</reference>
<dbReference type="AlphaFoldDB" id="A0A066RMP4"/>
<accession>A0A066RMP4</accession>
<dbReference type="RefSeq" id="WP_036755086.1">
    <property type="nucleotide sequence ID" value="NZ_JAGSGC010000001.1"/>
</dbReference>
<evidence type="ECO:0000313" key="2">
    <source>
        <dbReference type="Proteomes" id="UP000027192"/>
    </source>
</evidence>
<evidence type="ECO:0000313" key="1">
    <source>
        <dbReference type="EMBL" id="KDM90401.1"/>
    </source>
</evidence>
<gene>
    <name evidence="1" type="ORF">EA58_16880</name>
</gene>
<dbReference type="EMBL" id="JMIB01000032">
    <property type="protein sequence ID" value="KDM90401.1"/>
    <property type="molecule type" value="Genomic_DNA"/>
</dbReference>
<keyword evidence="2" id="KW-1185">Reference proteome</keyword>
<proteinExistence type="predicted"/>
<name>A0A066RMP4_9GAMM</name>
<comment type="caution">
    <text evidence="1">The sequence shown here is derived from an EMBL/GenBank/DDBJ whole genome shotgun (WGS) entry which is preliminary data.</text>
</comment>
<dbReference type="OrthoDB" id="5822679at2"/>
<dbReference type="Proteomes" id="UP000027192">
    <property type="component" value="Unassembled WGS sequence"/>
</dbReference>
<sequence length="59" mass="6573">MAKSTRLTAEDKQNLVNELKQLIAARMGKSVNVTHQRDDEAGLVVEFSVEGQRFAEVTI</sequence>